<comment type="caution">
    <text evidence="1">The sequence shown here is derived from an EMBL/GenBank/DDBJ whole genome shotgun (WGS) entry which is preliminary data.</text>
</comment>
<proteinExistence type="predicted"/>
<sequence>MDSPPNCNGQCDVCVDKTKVATNLSAFRAIALQTRMGRIQNAEGYEEDDEAISEDQLEEEDRLLRKKLIEEEFRKRRGNMEQVSLKSSWCAAPDNTHLLHPDSRTVTGITGKTRDQTLQLFFDALKIRFPDQETELWAKCAAIEYKLYKESKVAAMYRTRMARIITKIRRTDVSLEEVWSVLQAHLPADSQSVAQLASSANVSTFPKKEECVGPQPHKEQVPHSFDRKFWPSVGVCSC</sequence>
<dbReference type="EMBL" id="SUNJ01001697">
    <property type="protein sequence ID" value="TPP66541.1"/>
    <property type="molecule type" value="Genomic_DNA"/>
</dbReference>
<dbReference type="GO" id="GO:0004386">
    <property type="term" value="F:helicase activity"/>
    <property type="evidence" value="ECO:0007669"/>
    <property type="project" value="UniProtKB-KW"/>
</dbReference>
<keyword evidence="2" id="KW-1185">Reference proteome</keyword>
<keyword evidence="1" id="KW-0067">ATP-binding</keyword>
<protein>
    <submittedName>
        <fullName evidence="1">ATP-dependent DNA helicase Q5</fullName>
    </submittedName>
</protein>
<dbReference type="Proteomes" id="UP000316759">
    <property type="component" value="Unassembled WGS sequence"/>
</dbReference>
<dbReference type="AlphaFoldDB" id="A0A504Z293"/>
<gene>
    <name evidence="1" type="ORF">FGIG_09510</name>
</gene>
<name>A0A504Z293_FASGI</name>
<evidence type="ECO:0000313" key="2">
    <source>
        <dbReference type="Proteomes" id="UP000316759"/>
    </source>
</evidence>
<keyword evidence="1" id="KW-0547">Nucleotide-binding</keyword>
<accession>A0A504Z293</accession>
<dbReference type="OrthoDB" id="10261556at2759"/>
<reference evidence="1 2" key="1">
    <citation type="submission" date="2019-04" db="EMBL/GenBank/DDBJ databases">
        <title>Annotation for the trematode Fasciola gigantica.</title>
        <authorList>
            <person name="Choi Y.-J."/>
        </authorList>
    </citation>
    <scope>NUCLEOTIDE SEQUENCE [LARGE SCALE GENOMIC DNA]</scope>
    <source>
        <strain evidence="1">Uganda_cow_1</strain>
    </source>
</reference>
<keyword evidence="1" id="KW-0347">Helicase</keyword>
<evidence type="ECO:0000313" key="1">
    <source>
        <dbReference type="EMBL" id="TPP66541.1"/>
    </source>
</evidence>
<organism evidence="1 2">
    <name type="scientific">Fasciola gigantica</name>
    <name type="common">Giant liver fluke</name>
    <dbReference type="NCBI Taxonomy" id="46835"/>
    <lineage>
        <taxon>Eukaryota</taxon>
        <taxon>Metazoa</taxon>
        <taxon>Spiralia</taxon>
        <taxon>Lophotrochozoa</taxon>
        <taxon>Platyhelminthes</taxon>
        <taxon>Trematoda</taxon>
        <taxon>Digenea</taxon>
        <taxon>Plagiorchiida</taxon>
        <taxon>Echinostomata</taxon>
        <taxon>Echinostomatoidea</taxon>
        <taxon>Fasciolidae</taxon>
        <taxon>Fasciola</taxon>
    </lineage>
</organism>
<dbReference type="STRING" id="46835.A0A504Z293"/>
<keyword evidence="1" id="KW-0378">Hydrolase</keyword>